<dbReference type="Proteomes" id="UP000789833">
    <property type="component" value="Unassembled WGS sequence"/>
</dbReference>
<dbReference type="Pfam" id="PF13552">
    <property type="entry name" value="DUF4127"/>
    <property type="match status" value="1"/>
</dbReference>
<dbReference type="RefSeq" id="WP_230501048.1">
    <property type="nucleotide sequence ID" value="NZ_CAKJTJ010000008.1"/>
</dbReference>
<dbReference type="EMBL" id="CAKJTJ010000008">
    <property type="protein sequence ID" value="CAG9621146.1"/>
    <property type="molecule type" value="Genomic_DNA"/>
</dbReference>
<organism evidence="1 2">
    <name type="scientific">Sutcliffiella rhizosphaerae</name>
    <dbReference type="NCBI Taxonomy" id="2880967"/>
    <lineage>
        <taxon>Bacteria</taxon>
        <taxon>Bacillati</taxon>
        <taxon>Bacillota</taxon>
        <taxon>Bacilli</taxon>
        <taxon>Bacillales</taxon>
        <taxon>Bacillaceae</taxon>
        <taxon>Sutcliffiella</taxon>
    </lineage>
</organism>
<protein>
    <recommendedName>
        <fullName evidence="3">DUF4127 family protein</fullName>
    </recommendedName>
</protein>
<reference evidence="1 2" key="1">
    <citation type="submission" date="2021-10" db="EMBL/GenBank/DDBJ databases">
        <authorList>
            <person name="Criscuolo A."/>
        </authorList>
    </citation>
    <scope>NUCLEOTIDE SEQUENCE [LARGE SCALE GENOMIC DNA]</scope>
    <source>
        <strain evidence="2">CIP 111883</strain>
    </source>
</reference>
<name>A0ABM8YMC6_9BACI</name>
<dbReference type="InterPro" id="IPR025394">
    <property type="entry name" value="DUF4127"/>
</dbReference>
<evidence type="ECO:0000313" key="2">
    <source>
        <dbReference type="Proteomes" id="UP000789833"/>
    </source>
</evidence>
<sequence>MKKVIYLPLDERPCNLRYPKMLADMTDMTMVVPNKDILGNMKVAAKVSALHDWLREEAFTANYLIVSIDMLLYGGIVPSRLHKLSMEQCMERLAILQELKSQNPNLKIYGYSLIMRVPAYNSSEEEPDYYEEIGEKIYRLGWLTDKKEQNLATESELKEFVQITESLSDEVKNDYFSRRMKNFSVTKQALQMVEDNTIEYLIIPLDDNSEYGFTAIEQRQLVIEVDTRSLLDQVAIYPGADEIGCTLFSRVFCVEHNYTPEISVRYSSTNGPFIIPRYEDRSLSESIKSHITAAGGVIVADEKENDVLLMVHASAVGQKHMAESSHPLESRHRTYSSEVNIREFAQAMKHFIAKGRNVALADVAICNGGDHSLLQLLEKQGTLYEIMAYAGWNTNGNTMGTVVSHAIISSFYKKDSPLPPLHTRLSRAFFYARLVEDWGYQSIVRKYISYQLLPELGLTPRFLQNQVPQITEKVSTLLNSFVKKNLTKVPEGKIMLEEIHLPWRRVFEVGFTISVKDGEVRSLNLSEKEREN</sequence>
<gene>
    <name evidence="1" type="ORF">BACCIP111883_01918</name>
</gene>
<proteinExistence type="predicted"/>
<comment type="caution">
    <text evidence="1">The sequence shown here is derived from an EMBL/GenBank/DDBJ whole genome shotgun (WGS) entry which is preliminary data.</text>
</comment>
<keyword evidence="2" id="KW-1185">Reference proteome</keyword>
<accession>A0ABM8YMC6</accession>
<evidence type="ECO:0008006" key="3">
    <source>
        <dbReference type="Google" id="ProtNLM"/>
    </source>
</evidence>
<evidence type="ECO:0000313" key="1">
    <source>
        <dbReference type="EMBL" id="CAG9621146.1"/>
    </source>
</evidence>